<evidence type="ECO:0000256" key="5">
    <source>
        <dbReference type="ARBA" id="ARBA00022989"/>
    </source>
</evidence>
<evidence type="ECO:0000256" key="8">
    <source>
        <dbReference type="SAM" id="MobiDB-lite"/>
    </source>
</evidence>
<comment type="similarity">
    <text evidence="2 7">Belongs to the DedA family.</text>
</comment>
<protein>
    <submittedName>
        <fullName evidence="10">Membrane protein DedA with SNARE-associated domain</fullName>
    </submittedName>
</protein>
<feature type="domain" description="VTT" evidence="9">
    <location>
        <begin position="36"/>
        <end position="160"/>
    </location>
</feature>
<comment type="caution">
    <text evidence="10">The sequence shown here is derived from an EMBL/GenBank/DDBJ whole genome shotgun (WGS) entry which is preliminary data.</text>
</comment>
<evidence type="ECO:0000256" key="3">
    <source>
        <dbReference type="ARBA" id="ARBA00022475"/>
    </source>
</evidence>
<feature type="transmembrane region" description="Helical" evidence="7">
    <location>
        <begin position="48"/>
        <end position="69"/>
    </location>
</feature>
<evidence type="ECO:0000256" key="7">
    <source>
        <dbReference type="RuleBase" id="RU367016"/>
    </source>
</evidence>
<dbReference type="Proteomes" id="UP000266906">
    <property type="component" value="Unassembled WGS sequence"/>
</dbReference>
<dbReference type="AlphaFoldDB" id="A0A3N4RT50"/>
<name>A0A3N4RT50_9ACTN</name>
<keyword evidence="11" id="KW-1185">Reference proteome</keyword>
<dbReference type="EMBL" id="RKQG01000001">
    <property type="protein sequence ID" value="RPE36563.1"/>
    <property type="molecule type" value="Genomic_DNA"/>
</dbReference>
<dbReference type="RefSeq" id="WP_123819544.1">
    <property type="nucleotide sequence ID" value="NZ_JBEYIY010000061.1"/>
</dbReference>
<keyword evidence="3 7" id="KW-1003">Cell membrane</keyword>
<dbReference type="InterPro" id="IPR032816">
    <property type="entry name" value="VTT_dom"/>
</dbReference>
<feature type="transmembrane region" description="Helical" evidence="7">
    <location>
        <begin position="15"/>
        <end position="36"/>
    </location>
</feature>
<dbReference type="PANTHER" id="PTHR30353:SF0">
    <property type="entry name" value="TRANSMEMBRANE PROTEIN"/>
    <property type="match status" value="1"/>
</dbReference>
<feature type="region of interest" description="Disordered" evidence="8">
    <location>
        <begin position="199"/>
        <end position="218"/>
    </location>
</feature>
<reference evidence="10 11" key="1">
    <citation type="submission" date="2018-11" db="EMBL/GenBank/DDBJ databases">
        <title>Sequencing the genomes of 1000 actinobacteria strains.</title>
        <authorList>
            <person name="Klenk H.-P."/>
        </authorList>
    </citation>
    <scope>NUCLEOTIDE SEQUENCE [LARGE SCALE GENOMIC DNA]</scope>
    <source>
        <strain evidence="10 11">DSM 44781</strain>
    </source>
</reference>
<evidence type="ECO:0000313" key="11">
    <source>
        <dbReference type="Proteomes" id="UP000266906"/>
    </source>
</evidence>
<organism evidence="10 11">
    <name type="scientific">Kitasatospora cineracea</name>
    <dbReference type="NCBI Taxonomy" id="88074"/>
    <lineage>
        <taxon>Bacteria</taxon>
        <taxon>Bacillati</taxon>
        <taxon>Actinomycetota</taxon>
        <taxon>Actinomycetes</taxon>
        <taxon>Kitasatosporales</taxon>
        <taxon>Streptomycetaceae</taxon>
        <taxon>Kitasatospora</taxon>
    </lineage>
</organism>
<dbReference type="GO" id="GO:0005886">
    <property type="term" value="C:plasma membrane"/>
    <property type="evidence" value="ECO:0007669"/>
    <property type="project" value="UniProtKB-SubCell"/>
</dbReference>
<evidence type="ECO:0000256" key="6">
    <source>
        <dbReference type="ARBA" id="ARBA00023136"/>
    </source>
</evidence>
<keyword evidence="4 7" id="KW-0812">Transmembrane</keyword>
<evidence type="ECO:0000256" key="4">
    <source>
        <dbReference type="ARBA" id="ARBA00022692"/>
    </source>
</evidence>
<evidence type="ECO:0000313" key="10">
    <source>
        <dbReference type="EMBL" id="RPE36563.1"/>
    </source>
</evidence>
<evidence type="ECO:0000256" key="2">
    <source>
        <dbReference type="ARBA" id="ARBA00010792"/>
    </source>
</evidence>
<sequence>MKSVTDWLGGLSGPVVYAVVAALVFAEDALFFGFVLPGETAAVLGGVLAHQGSVSLGWMLVTVVAAAVLGDSVGYEVGRRVGPRVLETRSLRRHADRIGRARELIRRRGPAAVLLGRFVAFFRALMPALAGVSRMPYRRFLLFNAIGGLLWGVGFVLLGYFAGAAYTRVEGTVGRTAALVVAGLAVVAVLVHYVRSHRREHAREHRHGQEHDQGHGDG</sequence>
<proteinExistence type="inferred from homology"/>
<dbReference type="Pfam" id="PF09335">
    <property type="entry name" value="VTT_dom"/>
    <property type="match status" value="1"/>
</dbReference>
<dbReference type="PANTHER" id="PTHR30353">
    <property type="entry name" value="INNER MEMBRANE PROTEIN DEDA-RELATED"/>
    <property type="match status" value="1"/>
</dbReference>
<keyword evidence="5 7" id="KW-1133">Transmembrane helix</keyword>
<gene>
    <name evidence="10" type="ORF">EDD38_4939</name>
</gene>
<comment type="subcellular location">
    <subcellularLocation>
        <location evidence="1 7">Cell membrane</location>
        <topology evidence="1 7">Multi-pass membrane protein</topology>
    </subcellularLocation>
</comment>
<accession>A0A3N4RT50</accession>
<dbReference type="InterPro" id="IPR032818">
    <property type="entry name" value="DedA-like"/>
</dbReference>
<feature type="transmembrane region" description="Helical" evidence="7">
    <location>
        <begin position="173"/>
        <end position="194"/>
    </location>
</feature>
<feature type="transmembrane region" description="Helical" evidence="7">
    <location>
        <begin position="141"/>
        <end position="161"/>
    </location>
</feature>
<feature type="compositionally biased region" description="Basic and acidic residues" evidence="8">
    <location>
        <begin position="201"/>
        <end position="218"/>
    </location>
</feature>
<keyword evidence="6 7" id="KW-0472">Membrane</keyword>
<evidence type="ECO:0000259" key="9">
    <source>
        <dbReference type="Pfam" id="PF09335"/>
    </source>
</evidence>
<evidence type="ECO:0000256" key="1">
    <source>
        <dbReference type="ARBA" id="ARBA00004651"/>
    </source>
</evidence>